<evidence type="ECO:0000256" key="7">
    <source>
        <dbReference type="RuleBase" id="RU000538"/>
    </source>
</evidence>
<comment type="caution">
    <text evidence="10">The sequence shown here is derived from an EMBL/GenBank/DDBJ whole genome shotgun (WGS) entry which is preliminary data.</text>
</comment>
<evidence type="ECO:0000259" key="9">
    <source>
        <dbReference type="SMART" id="SM00739"/>
    </source>
</evidence>
<dbReference type="SMART" id="SM00739">
    <property type="entry name" value="KOW"/>
    <property type="match status" value="1"/>
</dbReference>
<evidence type="ECO:0000256" key="1">
    <source>
        <dbReference type="ARBA" id="ARBA00022472"/>
    </source>
</evidence>
<dbReference type="SMART" id="SM00738">
    <property type="entry name" value="NGN"/>
    <property type="match status" value="1"/>
</dbReference>
<dbReference type="InterPro" id="IPR036735">
    <property type="entry name" value="NGN_dom_sf"/>
</dbReference>
<gene>
    <name evidence="5" type="primary">nusG</name>
    <name evidence="10" type="ORF">J2Z71_001591</name>
</gene>
<dbReference type="SUPFAM" id="SSF82679">
    <property type="entry name" value="N-utilization substance G protein NusG, N-terminal domain"/>
    <property type="match status" value="1"/>
</dbReference>
<evidence type="ECO:0000259" key="8">
    <source>
        <dbReference type="SMART" id="SM00738"/>
    </source>
</evidence>
<keyword evidence="1 5" id="KW-0806">Transcription termination</keyword>
<name>A0ABS4KE47_9FIRM</name>
<dbReference type="CDD" id="cd06091">
    <property type="entry name" value="KOW_NusG"/>
    <property type="match status" value="1"/>
</dbReference>
<comment type="function">
    <text evidence="5 7">Participates in transcription elongation, termination and antitermination.</text>
</comment>
<dbReference type="InterPro" id="IPR014722">
    <property type="entry name" value="Rib_uL2_dom2"/>
</dbReference>
<evidence type="ECO:0000256" key="4">
    <source>
        <dbReference type="ARBA" id="ARBA00023163"/>
    </source>
</evidence>
<keyword evidence="2 5" id="KW-0889">Transcription antitermination</keyword>
<dbReference type="Gene3D" id="3.30.70.940">
    <property type="entry name" value="NusG, N-terminal domain"/>
    <property type="match status" value="1"/>
</dbReference>
<keyword evidence="4 5" id="KW-0804">Transcription</keyword>
<dbReference type="InterPro" id="IPR006645">
    <property type="entry name" value="NGN-like_dom"/>
</dbReference>
<comment type="similarity">
    <text evidence="5 7">Belongs to the NusG family.</text>
</comment>
<dbReference type="CDD" id="cd09891">
    <property type="entry name" value="NGN_Bact_1"/>
    <property type="match status" value="1"/>
</dbReference>
<reference evidence="10 11" key="1">
    <citation type="submission" date="2021-03" db="EMBL/GenBank/DDBJ databases">
        <title>Genomic Encyclopedia of Type Strains, Phase IV (KMG-IV): sequencing the most valuable type-strain genomes for metagenomic binning, comparative biology and taxonomic classification.</title>
        <authorList>
            <person name="Goeker M."/>
        </authorList>
    </citation>
    <scope>NUCLEOTIDE SEQUENCE [LARGE SCALE GENOMIC DNA]</scope>
    <source>
        <strain evidence="10 11">DSM 27563</strain>
    </source>
</reference>
<sequence>MDNEEKNINLEEREKNAKWYVIHTYSGHENKVKANMEAMVLNRNMEDLIFDIQVPMEEYVENKDGAKKVKERKMFPSYVLVKMIMNDESWYLVRNTRGVTGFVGPGSKPVPLSDEEVRDLGVSEDKELFGNYEIGEDVKVISGPFNDFVGKIESFNYDKAKVKVLISMFGRDTLVELDFNQIIKQ</sequence>
<dbReference type="InterPro" id="IPR043425">
    <property type="entry name" value="NusG-like"/>
</dbReference>
<organism evidence="10 11">
    <name type="scientific">Peptoniphilus stercorisuis</name>
    <dbReference type="NCBI Taxonomy" id="1436965"/>
    <lineage>
        <taxon>Bacteria</taxon>
        <taxon>Bacillati</taxon>
        <taxon>Bacillota</taxon>
        <taxon>Tissierellia</taxon>
        <taxon>Tissierellales</taxon>
        <taxon>Peptoniphilaceae</taxon>
        <taxon>Peptoniphilus</taxon>
    </lineage>
</organism>
<dbReference type="Pfam" id="PF00467">
    <property type="entry name" value="KOW"/>
    <property type="match status" value="1"/>
</dbReference>
<dbReference type="InterPro" id="IPR005824">
    <property type="entry name" value="KOW"/>
</dbReference>
<protein>
    <recommendedName>
        <fullName evidence="5 6">Transcription termination/antitermination protein NusG</fullName>
    </recommendedName>
</protein>
<accession>A0ABS4KE47</accession>
<keyword evidence="11" id="KW-1185">Reference proteome</keyword>
<dbReference type="EMBL" id="JAGGLJ010000018">
    <property type="protein sequence ID" value="MBP2026037.1"/>
    <property type="molecule type" value="Genomic_DNA"/>
</dbReference>
<dbReference type="SUPFAM" id="SSF50104">
    <property type="entry name" value="Translation proteins SH3-like domain"/>
    <property type="match status" value="1"/>
</dbReference>
<proteinExistence type="inferred from homology"/>
<evidence type="ECO:0000313" key="10">
    <source>
        <dbReference type="EMBL" id="MBP2026037.1"/>
    </source>
</evidence>
<dbReference type="PANTHER" id="PTHR30265">
    <property type="entry name" value="RHO-INTERACTING TRANSCRIPTION TERMINATION FACTOR NUSG"/>
    <property type="match status" value="1"/>
</dbReference>
<dbReference type="HAMAP" id="MF_00948">
    <property type="entry name" value="NusG"/>
    <property type="match status" value="1"/>
</dbReference>
<dbReference type="RefSeq" id="WP_342590812.1">
    <property type="nucleotide sequence ID" value="NZ_JAGGLJ010000018.1"/>
</dbReference>
<dbReference type="PANTHER" id="PTHR30265:SF2">
    <property type="entry name" value="TRANSCRIPTION TERMINATION_ANTITERMINATION PROTEIN NUSG"/>
    <property type="match status" value="1"/>
</dbReference>
<dbReference type="Pfam" id="PF02357">
    <property type="entry name" value="NusG"/>
    <property type="match status" value="1"/>
</dbReference>
<dbReference type="InterPro" id="IPR008991">
    <property type="entry name" value="Translation_prot_SH3-like_sf"/>
</dbReference>
<keyword evidence="3 5" id="KW-0805">Transcription regulation</keyword>
<evidence type="ECO:0000313" key="11">
    <source>
        <dbReference type="Proteomes" id="UP001519306"/>
    </source>
</evidence>
<evidence type="ECO:0000256" key="5">
    <source>
        <dbReference type="HAMAP-Rule" id="MF_00948"/>
    </source>
</evidence>
<feature type="domain" description="KOW" evidence="9">
    <location>
        <begin position="131"/>
        <end position="158"/>
    </location>
</feature>
<evidence type="ECO:0000256" key="6">
    <source>
        <dbReference type="NCBIfam" id="TIGR00922"/>
    </source>
</evidence>
<dbReference type="Gene3D" id="2.30.30.30">
    <property type="match status" value="1"/>
</dbReference>
<dbReference type="InterPro" id="IPR001062">
    <property type="entry name" value="Transcrpt_antiterm_NusG"/>
</dbReference>
<dbReference type="InterPro" id="IPR047050">
    <property type="entry name" value="NGN"/>
</dbReference>
<dbReference type="PRINTS" id="PR00338">
    <property type="entry name" value="NUSGTNSCPFCT"/>
</dbReference>
<dbReference type="NCBIfam" id="TIGR00922">
    <property type="entry name" value="nusG"/>
    <property type="match status" value="1"/>
</dbReference>
<evidence type="ECO:0000256" key="3">
    <source>
        <dbReference type="ARBA" id="ARBA00023015"/>
    </source>
</evidence>
<feature type="domain" description="NusG-like N-terminal" evidence="8">
    <location>
        <begin position="16"/>
        <end position="124"/>
    </location>
</feature>
<evidence type="ECO:0000256" key="2">
    <source>
        <dbReference type="ARBA" id="ARBA00022814"/>
    </source>
</evidence>
<dbReference type="Proteomes" id="UP001519306">
    <property type="component" value="Unassembled WGS sequence"/>
</dbReference>